<feature type="region of interest" description="Disordered" evidence="2">
    <location>
        <begin position="244"/>
        <end position="274"/>
    </location>
</feature>
<dbReference type="PROSITE" id="PS50011">
    <property type="entry name" value="PROTEIN_KINASE_DOM"/>
    <property type="match status" value="1"/>
</dbReference>
<feature type="domain" description="Protein kinase" evidence="3">
    <location>
        <begin position="509"/>
        <end position="781"/>
    </location>
</feature>
<evidence type="ECO:0000256" key="2">
    <source>
        <dbReference type="SAM" id="MobiDB-lite"/>
    </source>
</evidence>
<dbReference type="GO" id="GO:0005524">
    <property type="term" value="F:ATP binding"/>
    <property type="evidence" value="ECO:0007669"/>
    <property type="project" value="UniProtKB-UniRule"/>
</dbReference>
<evidence type="ECO:0000313" key="5">
    <source>
        <dbReference type="Proteomes" id="UP000027265"/>
    </source>
</evidence>
<dbReference type="HOGENOM" id="CLU_021481_0_0_1"/>
<name>A0A067Q4Q1_9AGAM</name>
<feature type="region of interest" description="Disordered" evidence="2">
    <location>
        <begin position="330"/>
        <end position="390"/>
    </location>
</feature>
<evidence type="ECO:0000259" key="3">
    <source>
        <dbReference type="PROSITE" id="PS50011"/>
    </source>
</evidence>
<feature type="compositionally biased region" description="Low complexity" evidence="2">
    <location>
        <begin position="336"/>
        <end position="345"/>
    </location>
</feature>
<keyword evidence="1" id="KW-0547">Nucleotide-binding</keyword>
<dbReference type="InterPro" id="IPR011009">
    <property type="entry name" value="Kinase-like_dom_sf"/>
</dbReference>
<dbReference type="SUPFAM" id="SSF56112">
    <property type="entry name" value="Protein kinase-like (PK-like)"/>
    <property type="match status" value="1"/>
</dbReference>
<feature type="compositionally biased region" description="Basic residues" evidence="2">
    <location>
        <begin position="470"/>
        <end position="479"/>
    </location>
</feature>
<feature type="compositionally biased region" description="Basic residues" evidence="2">
    <location>
        <begin position="252"/>
        <end position="267"/>
    </location>
</feature>
<dbReference type="STRING" id="933084.A0A067Q4Q1"/>
<keyword evidence="1" id="KW-0067">ATP-binding</keyword>
<protein>
    <recommendedName>
        <fullName evidence="3">Protein kinase domain-containing protein</fullName>
    </recommendedName>
</protein>
<dbReference type="InterPro" id="IPR000719">
    <property type="entry name" value="Prot_kinase_dom"/>
</dbReference>
<dbReference type="GO" id="GO:0004672">
    <property type="term" value="F:protein kinase activity"/>
    <property type="evidence" value="ECO:0007669"/>
    <property type="project" value="InterPro"/>
</dbReference>
<reference evidence="5" key="1">
    <citation type="journal article" date="2014" name="Proc. Natl. Acad. Sci. U.S.A.">
        <title>Extensive sampling of basidiomycete genomes demonstrates inadequacy of the white-rot/brown-rot paradigm for wood decay fungi.</title>
        <authorList>
            <person name="Riley R."/>
            <person name="Salamov A.A."/>
            <person name="Brown D.W."/>
            <person name="Nagy L.G."/>
            <person name="Floudas D."/>
            <person name="Held B.W."/>
            <person name="Levasseur A."/>
            <person name="Lombard V."/>
            <person name="Morin E."/>
            <person name="Otillar R."/>
            <person name="Lindquist E.A."/>
            <person name="Sun H."/>
            <person name="LaButti K.M."/>
            <person name="Schmutz J."/>
            <person name="Jabbour D."/>
            <person name="Luo H."/>
            <person name="Baker S.E."/>
            <person name="Pisabarro A.G."/>
            <person name="Walton J.D."/>
            <person name="Blanchette R.A."/>
            <person name="Henrissat B."/>
            <person name="Martin F."/>
            <person name="Cullen D."/>
            <person name="Hibbett D.S."/>
            <person name="Grigoriev I.V."/>
        </authorList>
    </citation>
    <scope>NUCLEOTIDE SEQUENCE [LARGE SCALE GENOMIC DNA]</scope>
    <source>
        <strain evidence="5">MUCL 33604</strain>
    </source>
</reference>
<feature type="compositionally biased region" description="Basic and acidic residues" evidence="2">
    <location>
        <begin position="457"/>
        <end position="469"/>
    </location>
</feature>
<feature type="compositionally biased region" description="Polar residues" evidence="2">
    <location>
        <begin position="381"/>
        <end position="390"/>
    </location>
</feature>
<proteinExistence type="predicted"/>
<feature type="compositionally biased region" description="Polar residues" evidence="2">
    <location>
        <begin position="147"/>
        <end position="156"/>
    </location>
</feature>
<dbReference type="InterPro" id="IPR017441">
    <property type="entry name" value="Protein_kinase_ATP_BS"/>
</dbReference>
<dbReference type="PROSITE" id="PS00107">
    <property type="entry name" value="PROTEIN_KINASE_ATP"/>
    <property type="match status" value="1"/>
</dbReference>
<dbReference type="Proteomes" id="UP000027265">
    <property type="component" value="Unassembled WGS sequence"/>
</dbReference>
<feature type="region of interest" description="Disordered" evidence="2">
    <location>
        <begin position="132"/>
        <end position="176"/>
    </location>
</feature>
<dbReference type="AlphaFoldDB" id="A0A067Q4Q1"/>
<organism evidence="4 5">
    <name type="scientific">Jaapia argillacea MUCL 33604</name>
    <dbReference type="NCBI Taxonomy" id="933084"/>
    <lineage>
        <taxon>Eukaryota</taxon>
        <taxon>Fungi</taxon>
        <taxon>Dikarya</taxon>
        <taxon>Basidiomycota</taxon>
        <taxon>Agaricomycotina</taxon>
        <taxon>Agaricomycetes</taxon>
        <taxon>Agaricomycetidae</taxon>
        <taxon>Jaapiales</taxon>
        <taxon>Jaapiaceae</taxon>
        <taxon>Jaapia</taxon>
    </lineage>
</organism>
<feature type="compositionally biased region" description="Acidic residues" evidence="2">
    <location>
        <begin position="132"/>
        <end position="142"/>
    </location>
</feature>
<feature type="region of interest" description="Disordered" evidence="2">
    <location>
        <begin position="435"/>
        <end position="503"/>
    </location>
</feature>
<feature type="binding site" evidence="1">
    <location>
        <position position="548"/>
    </location>
    <ligand>
        <name>ATP</name>
        <dbReference type="ChEBI" id="CHEBI:30616"/>
    </ligand>
</feature>
<accession>A0A067Q4Q1</accession>
<dbReference type="OrthoDB" id="5327923at2759"/>
<evidence type="ECO:0000313" key="4">
    <source>
        <dbReference type="EMBL" id="KDQ58457.1"/>
    </source>
</evidence>
<evidence type="ECO:0000256" key="1">
    <source>
        <dbReference type="PROSITE-ProRule" id="PRU10141"/>
    </source>
</evidence>
<gene>
    <name evidence="4" type="ORF">JAAARDRAFT_193028</name>
</gene>
<dbReference type="InParanoid" id="A0A067Q4Q1"/>
<sequence>MSHNKNAEPVERKRVLTAWWRRDPDGSFLPRPPPAGVRPPNQIIWGHSLLDFFWMERKAPSTLITAWSRSMIKEYGVDYTEDEFDEPEPIPRLRRPWPLLKLPRGIKVSPPLGAVDEGSDHDGCYEVLIDGDSSEESSDELSDASSTHSLDQSSPVTDPPSDLPDDEPMTVPNDPDNPIYLNFNGLRMVAPMVWSPKIREELFVTAHPVIRADLLKNYPPNMRDGLVAAASRYDAAAKAKDEARLAEEERKKAKRKGKKKAGMKKKCTTTPGGAVPPFDSSTLVAAEIATSSTSEPRLVSAPERNNVRKTLHAYPLADLIDLVDPKHPVELPPLPAADNDPATTDSLLLPSDSKEPPRHPESADAADPHGPSDPIVAETFEPSNTESNGQGTRFHFLEVCELDSKAVKHLPEIPKLEEFIPEQYFPDFLMVHDPDDLTSGGHMSGKAGEESQASGEGDGRKSAKVEQKANKKKPVKYRRIYPVFNSEQPSDRSEDSAGAPPPRIGHLYLSDTDILGEGHHSCVYRAEMKLPRPLSARSPNKRVAIAAKIPFRGDSPRALLDNEAKIYNQFPKHMMEDWCGYNLVTPSMYPTPVCPVVPKFYGYWVPAEEDEDSDVRRGKRKAEPKVERRPILLMEQCGVPITPETLTKDEKYVMAFGPLCLACQVSPLTPAYVRSECMSLLLRLHLEDVVHGSIYLRNICIQPGPLTAHPLLRTTKTPSFRIIDFGRSKSWEWFWDKGPDKGKGKITQDAPRGPQGVVWSRMKRDEINKARGELQLRHWEY</sequence>
<dbReference type="EMBL" id="KL197717">
    <property type="protein sequence ID" value="KDQ58457.1"/>
    <property type="molecule type" value="Genomic_DNA"/>
</dbReference>
<feature type="compositionally biased region" description="Basic and acidic residues" evidence="2">
    <location>
        <begin position="352"/>
        <end position="362"/>
    </location>
</feature>
<keyword evidence="5" id="KW-1185">Reference proteome</keyword>